<dbReference type="EMBL" id="JAWDGP010003358">
    <property type="protein sequence ID" value="KAK3775041.1"/>
    <property type="molecule type" value="Genomic_DNA"/>
</dbReference>
<organism evidence="3 4">
    <name type="scientific">Elysia crispata</name>
    <name type="common">lettuce slug</name>
    <dbReference type="NCBI Taxonomy" id="231223"/>
    <lineage>
        <taxon>Eukaryota</taxon>
        <taxon>Metazoa</taxon>
        <taxon>Spiralia</taxon>
        <taxon>Lophotrochozoa</taxon>
        <taxon>Mollusca</taxon>
        <taxon>Gastropoda</taxon>
        <taxon>Heterobranchia</taxon>
        <taxon>Euthyneura</taxon>
        <taxon>Panpulmonata</taxon>
        <taxon>Sacoglossa</taxon>
        <taxon>Placobranchoidea</taxon>
        <taxon>Plakobranchidae</taxon>
        <taxon>Elysia</taxon>
    </lineage>
</organism>
<dbReference type="Proteomes" id="UP001283361">
    <property type="component" value="Unassembled WGS sequence"/>
</dbReference>
<feature type="signal peptide" evidence="1">
    <location>
        <begin position="1"/>
        <end position="20"/>
    </location>
</feature>
<dbReference type="Pfam" id="PF12695">
    <property type="entry name" value="Abhydrolase_5"/>
    <property type="match status" value="1"/>
</dbReference>
<feature type="domain" description="Alpha/beta hydrolase fold-5" evidence="2">
    <location>
        <begin position="37"/>
        <end position="200"/>
    </location>
</feature>
<gene>
    <name evidence="3" type="ORF">RRG08_011549</name>
</gene>
<dbReference type="AlphaFoldDB" id="A0AAE0ZU40"/>
<dbReference type="GO" id="GO:0016787">
    <property type="term" value="F:hydrolase activity"/>
    <property type="evidence" value="ECO:0007669"/>
    <property type="project" value="InterPro"/>
</dbReference>
<dbReference type="InterPro" id="IPR029058">
    <property type="entry name" value="AB_hydrolase_fold"/>
</dbReference>
<sequence length="490" mass="53842">MRQSLLLALALASFVAGSFATSSVVMPPIRAEGEEVGLIFVPGAEIKGEAYRKTARAIQEASTMRLWVALTGNFTLGVPNPLEMKGAVEGAIKALHSAGMKSTNYMGVAHSLGGVFLSSYAINSPLKAVVLLGSYLTRPTKLRDYPKPVLTLSGELDGQTRITRVAVDYEQLVEDAKNNISSLYRTPVINIKGSCHAQFASGPMPSEVRKYDLKPAITDYEAHAFIGQYVSTFVSVTFGSVGSMVEEAKRQLVYYFKDSGKRFLPLLGVKSLDKKGSVSPWAQICQAKVAGKYLARTAINNRILQLLPFLESKPSIEKLGSGIIINTTARIDYESNPMDVSTHKESPVEIDVKMKSRDAIKKALNVTLPQFLQAIEILGLDKENNITCKDLNQIAFHLALKNSTTEAQERYTKYGRPITFKDDIVYGTGFQWSTKSMGLEESDHGLLVQGVALVTSIKSLMFPGMHYCKVLSPYRAMEWINVDSLRTHKP</sequence>
<name>A0AAE0ZU40_9GAST</name>
<keyword evidence="4" id="KW-1185">Reference proteome</keyword>
<feature type="chain" id="PRO_5041974836" description="Alpha/beta hydrolase fold-5 domain-containing protein" evidence="1">
    <location>
        <begin position="21"/>
        <end position="490"/>
    </location>
</feature>
<dbReference type="Gene3D" id="3.40.50.1820">
    <property type="entry name" value="alpha/beta hydrolase"/>
    <property type="match status" value="1"/>
</dbReference>
<dbReference type="SUPFAM" id="SSF53474">
    <property type="entry name" value="alpha/beta-Hydrolases"/>
    <property type="match status" value="1"/>
</dbReference>
<proteinExistence type="predicted"/>
<evidence type="ECO:0000259" key="2">
    <source>
        <dbReference type="Pfam" id="PF12695"/>
    </source>
</evidence>
<accession>A0AAE0ZU40</accession>
<dbReference type="InterPro" id="IPR029059">
    <property type="entry name" value="AB_hydrolase_5"/>
</dbReference>
<protein>
    <recommendedName>
        <fullName evidence="2">Alpha/beta hydrolase fold-5 domain-containing protein</fullName>
    </recommendedName>
</protein>
<evidence type="ECO:0000313" key="4">
    <source>
        <dbReference type="Proteomes" id="UP001283361"/>
    </source>
</evidence>
<comment type="caution">
    <text evidence="3">The sequence shown here is derived from an EMBL/GenBank/DDBJ whole genome shotgun (WGS) entry which is preliminary data.</text>
</comment>
<keyword evidence="1" id="KW-0732">Signal</keyword>
<evidence type="ECO:0000313" key="3">
    <source>
        <dbReference type="EMBL" id="KAK3775041.1"/>
    </source>
</evidence>
<reference evidence="3" key="1">
    <citation type="journal article" date="2023" name="G3 (Bethesda)">
        <title>A reference genome for the long-term kleptoplast-retaining sea slug Elysia crispata morphotype clarki.</title>
        <authorList>
            <person name="Eastman K.E."/>
            <person name="Pendleton A.L."/>
            <person name="Shaikh M.A."/>
            <person name="Suttiyut T."/>
            <person name="Ogas R."/>
            <person name="Tomko P."/>
            <person name="Gavelis G."/>
            <person name="Widhalm J.R."/>
            <person name="Wisecaver J.H."/>
        </authorList>
    </citation>
    <scope>NUCLEOTIDE SEQUENCE</scope>
    <source>
        <strain evidence="3">ECLA1</strain>
    </source>
</reference>
<evidence type="ECO:0000256" key="1">
    <source>
        <dbReference type="SAM" id="SignalP"/>
    </source>
</evidence>